<comment type="caution">
    <text evidence="1">The sequence shown here is derived from an EMBL/GenBank/DDBJ whole genome shotgun (WGS) entry which is preliminary data.</text>
</comment>
<sequence length="92" mass="10641">MSSLENVGLRAIEYATALNTLKKSKYALLERMALYDKGFNGGRRVTRDNPLYENLEAFCFYEFRDKYKARSEANNAKRRLMRAVLKHESGVA</sequence>
<evidence type="ECO:0000313" key="2">
    <source>
        <dbReference type="Proteomes" id="UP000050545"/>
    </source>
</evidence>
<reference evidence="1 2" key="1">
    <citation type="submission" date="2015-09" db="EMBL/GenBank/DDBJ databases">
        <title>Genome announcement of multiple Pseudomonas syringae strains.</title>
        <authorList>
            <person name="Thakur S."/>
            <person name="Wang P.W."/>
            <person name="Gong Y."/>
            <person name="Weir B.S."/>
            <person name="Guttman D.S."/>
        </authorList>
    </citation>
    <scope>NUCLEOTIDE SEQUENCE [LARGE SCALE GENOMIC DNA]</scope>
    <source>
        <strain evidence="1 2">ICMP9623</strain>
    </source>
</reference>
<accession>A0AB34UAQ7</accession>
<dbReference type="Proteomes" id="UP000050545">
    <property type="component" value="Unassembled WGS sequence"/>
</dbReference>
<evidence type="ECO:0000313" key="1">
    <source>
        <dbReference type="EMBL" id="KPX57118.1"/>
    </source>
</evidence>
<organism evidence="1 2">
    <name type="scientific">Pseudomonas amygdali pv. hibisci</name>
    <dbReference type="NCBI Taxonomy" id="251723"/>
    <lineage>
        <taxon>Bacteria</taxon>
        <taxon>Pseudomonadati</taxon>
        <taxon>Pseudomonadota</taxon>
        <taxon>Gammaproteobacteria</taxon>
        <taxon>Pseudomonadales</taxon>
        <taxon>Pseudomonadaceae</taxon>
        <taxon>Pseudomonas</taxon>
        <taxon>Pseudomonas amygdali</taxon>
    </lineage>
</organism>
<gene>
    <name evidence="1" type="ORF">ALO67_101537</name>
</gene>
<dbReference type="AlphaFoldDB" id="A0AB34UAQ7"/>
<name>A0AB34UAQ7_PSEA0</name>
<protein>
    <submittedName>
        <fullName evidence="1">Uncharacterized protein</fullName>
    </submittedName>
</protein>
<dbReference type="EMBL" id="LJQN01000043">
    <property type="protein sequence ID" value="KPX57118.1"/>
    <property type="molecule type" value="Genomic_DNA"/>
</dbReference>
<dbReference type="RefSeq" id="WP_057404397.1">
    <property type="nucleotide sequence ID" value="NZ_LJQN01000043.1"/>
</dbReference>
<proteinExistence type="predicted"/>